<proteinExistence type="predicted"/>
<evidence type="ECO:0000313" key="3">
    <source>
        <dbReference type="Proteomes" id="UP000045782"/>
    </source>
</evidence>
<evidence type="ECO:0000313" key="2">
    <source>
        <dbReference type="EMBL" id="CPV67005.1"/>
    </source>
</evidence>
<dbReference type="AlphaFoldDB" id="A0A0U0ZTB3"/>
<organism evidence="2 3">
    <name type="scientific">Mycobacteroides abscessus</name>
    <dbReference type="NCBI Taxonomy" id="36809"/>
    <lineage>
        <taxon>Bacteria</taxon>
        <taxon>Bacillati</taxon>
        <taxon>Actinomycetota</taxon>
        <taxon>Actinomycetes</taxon>
        <taxon>Mycobacteriales</taxon>
        <taxon>Mycobacteriaceae</taxon>
        <taxon>Mycobacteroides</taxon>
    </lineage>
</organism>
<reference evidence="2 3" key="1">
    <citation type="submission" date="2015-03" db="EMBL/GenBank/DDBJ databases">
        <authorList>
            <person name="Murphy D."/>
        </authorList>
    </citation>
    <scope>NUCLEOTIDE SEQUENCE [LARGE SCALE GENOMIC DNA]</scope>
    <source>
        <strain evidence="2 3">PAP088</strain>
    </source>
</reference>
<sequence length="90" mass="10110">MPKRRTASSTLAVDLERHALARAAVGRVCEVTGQKYTIRQFTREAVDRKLREIWDDYNDGQPVPPDYEPLPTHPNVSAPRSSRPARATPA</sequence>
<protein>
    <submittedName>
        <fullName evidence="2">Uncharacterized protein</fullName>
    </submittedName>
</protein>
<evidence type="ECO:0000256" key="1">
    <source>
        <dbReference type="SAM" id="MobiDB-lite"/>
    </source>
</evidence>
<dbReference type="Proteomes" id="UP000045782">
    <property type="component" value="Unassembled WGS sequence"/>
</dbReference>
<accession>A0A0U0ZTB3</accession>
<feature type="region of interest" description="Disordered" evidence="1">
    <location>
        <begin position="56"/>
        <end position="90"/>
    </location>
</feature>
<dbReference type="EMBL" id="CSWP01000009">
    <property type="protein sequence ID" value="CPV67005.1"/>
    <property type="molecule type" value="Genomic_DNA"/>
</dbReference>
<gene>
    <name evidence="2" type="ORF">ERS075579_04128</name>
</gene>
<name>A0A0U0ZTB3_9MYCO</name>
<dbReference type="Gene3D" id="6.10.180.30">
    <property type="match status" value="1"/>
</dbReference>
<feature type="compositionally biased region" description="Pro residues" evidence="1">
    <location>
        <begin position="62"/>
        <end position="72"/>
    </location>
</feature>